<comment type="similarity">
    <text evidence="1">Belongs to the CbxX/CfxQ family.</text>
</comment>
<comment type="caution">
    <text evidence="5">The sequence shown here is derived from an EMBL/GenBank/DDBJ whole genome shotgun (WGS) entry which is preliminary data.</text>
</comment>
<evidence type="ECO:0000313" key="5">
    <source>
        <dbReference type="EMBL" id="MBM7644435.1"/>
    </source>
</evidence>
<dbReference type="SMART" id="SM00382">
    <property type="entry name" value="AAA"/>
    <property type="match status" value="1"/>
</dbReference>
<evidence type="ECO:0000256" key="1">
    <source>
        <dbReference type="ARBA" id="ARBA00010378"/>
    </source>
</evidence>
<dbReference type="Gene3D" id="1.10.8.60">
    <property type="match status" value="1"/>
</dbReference>
<dbReference type="RefSeq" id="WP_338056015.1">
    <property type="nucleotide sequence ID" value="NZ_JAFBER010000002.1"/>
</dbReference>
<dbReference type="InterPro" id="IPR014232">
    <property type="entry name" value="Spore_V_K"/>
</dbReference>
<dbReference type="Proteomes" id="UP000808914">
    <property type="component" value="Unassembled WGS sequence"/>
</dbReference>
<keyword evidence="2" id="KW-0547">Nucleotide-binding</keyword>
<evidence type="ECO:0000259" key="4">
    <source>
        <dbReference type="SMART" id="SM00382"/>
    </source>
</evidence>
<sequence length="318" mass="36732">MSGTYTFKQKGQINVVFSHKKEKEIDMPFSPKEDRTNHQPLEQMEAKLNRLVGLDEVKRTVKEIYAWLYICKKRKEQHLKVNAHSLHMLFKGNPGTGKTTVARLLGELFRDMEILPKGHLIEAERADLVGEYIGQTAQKTRELVKKALGGILFIDEAYSLGRGGEKDFGKEAIDTLVKQMEDKKDQFVLILAGYSDEMEEFLSLNPGLPSRFPIIISFPNYTETELMTISEQMLQERDYKLTTEANRKLARHLKQKVSECDHSFSNGRYVRNLIEKMIRQQAVRLLREGSYDRESLLTLRASDLVTEEKELKDNYGRV</sequence>
<dbReference type="InterPro" id="IPR000641">
    <property type="entry name" value="CbxX/CfxQ"/>
</dbReference>
<keyword evidence="6" id="KW-1185">Reference proteome</keyword>
<dbReference type="CDD" id="cd00009">
    <property type="entry name" value="AAA"/>
    <property type="match status" value="1"/>
</dbReference>
<keyword evidence="3" id="KW-0067">ATP-binding</keyword>
<feature type="domain" description="AAA+ ATPase" evidence="4">
    <location>
        <begin position="84"/>
        <end position="222"/>
    </location>
</feature>
<evidence type="ECO:0000256" key="2">
    <source>
        <dbReference type="ARBA" id="ARBA00022741"/>
    </source>
</evidence>
<dbReference type="InterPro" id="IPR003593">
    <property type="entry name" value="AAA+_ATPase"/>
</dbReference>
<dbReference type="Gene3D" id="3.40.50.300">
    <property type="entry name" value="P-loop containing nucleotide triphosphate hydrolases"/>
    <property type="match status" value="1"/>
</dbReference>
<dbReference type="SUPFAM" id="SSF52540">
    <property type="entry name" value="P-loop containing nucleoside triphosphate hydrolases"/>
    <property type="match status" value="1"/>
</dbReference>
<dbReference type="NCBIfam" id="TIGR02881">
    <property type="entry name" value="spore_V_K"/>
    <property type="match status" value="1"/>
</dbReference>
<gene>
    <name evidence="5" type="ORF">JOD45_000628</name>
</gene>
<name>A0ABS2PWN5_9BACL</name>
<dbReference type="InterPro" id="IPR041627">
    <property type="entry name" value="AAA_lid_6"/>
</dbReference>
<dbReference type="EMBL" id="JAFBER010000002">
    <property type="protein sequence ID" value="MBM7644435.1"/>
    <property type="molecule type" value="Genomic_DNA"/>
</dbReference>
<accession>A0ABS2PWN5</accession>
<dbReference type="InterPro" id="IPR050773">
    <property type="entry name" value="CbxX/CfxQ_RuBisCO_ESX"/>
</dbReference>
<organism evidence="5 6">
    <name type="scientific">Scopulibacillus daqui</name>
    <dbReference type="NCBI Taxonomy" id="1469162"/>
    <lineage>
        <taxon>Bacteria</taxon>
        <taxon>Bacillati</taxon>
        <taxon>Bacillota</taxon>
        <taxon>Bacilli</taxon>
        <taxon>Bacillales</taxon>
        <taxon>Sporolactobacillaceae</taxon>
        <taxon>Scopulibacillus</taxon>
    </lineage>
</organism>
<dbReference type="InterPro" id="IPR027417">
    <property type="entry name" value="P-loop_NTPase"/>
</dbReference>
<protein>
    <submittedName>
        <fullName evidence="5">Stage V sporulation protein K</fullName>
    </submittedName>
</protein>
<dbReference type="Pfam" id="PF00004">
    <property type="entry name" value="AAA"/>
    <property type="match status" value="1"/>
</dbReference>
<reference evidence="5 6" key="1">
    <citation type="submission" date="2021-01" db="EMBL/GenBank/DDBJ databases">
        <title>Genomic Encyclopedia of Type Strains, Phase IV (KMG-IV): sequencing the most valuable type-strain genomes for metagenomic binning, comparative biology and taxonomic classification.</title>
        <authorList>
            <person name="Goeker M."/>
        </authorList>
    </citation>
    <scope>NUCLEOTIDE SEQUENCE [LARGE SCALE GENOMIC DNA]</scope>
    <source>
        <strain evidence="5 6">DSM 28236</strain>
    </source>
</reference>
<dbReference type="PRINTS" id="PR00819">
    <property type="entry name" value="CBXCFQXSUPER"/>
</dbReference>
<dbReference type="PANTHER" id="PTHR43392">
    <property type="entry name" value="AAA-TYPE ATPASE FAMILY PROTEIN / ANKYRIN REPEAT FAMILY PROTEIN"/>
    <property type="match status" value="1"/>
</dbReference>
<dbReference type="InterPro" id="IPR003959">
    <property type="entry name" value="ATPase_AAA_core"/>
</dbReference>
<dbReference type="Pfam" id="PF17866">
    <property type="entry name" value="AAA_lid_6"/>
    <property type="match status" value="1"/>
</dbReference>
<evidence type="ECO:0000256" key="3">
    <source>
        <dbReference type="ARBA" id="ARBA00022840"/>
    </source>
</evidence>
<proteinExistence type="inferred from homology"/>
<dbReference type="PANTHER" id="PTHR43392:SF2">
    <property type="entry name" value="AAA-TYPE ATPASE FAMILY PROTEIN _ ANKYRIN REPEAT FAMILY PROTEIN"/>
    <property type="match status" value="1"/>
</dbReference>
<evidence type="ECO:0000313" key="6">
    <source>
        <dbReference type="Proteomes" id="UP000808914"/>
    </source>
</evidence>